<sequence length="437" mass="48420">MTSNTTEIPYHFLPYVRIQYDWQLAYKQDSDNCWVAYQKDLKNTIHGSVHSTKIDENNFKFESDYGFKLTPNKENKNNIKVENEKYSIEIYAPEKQLKVSGGKKRITSMGVSHLGELGVYGSTDGTLEVFETGDGQIRRKLDGHVGDVDLAMFFPSGRVILSGSSDTRLKIWDAIEGTCASTLVGHIGGITSASLIDRGRNLVSCSRDGTSKLWDVPTSSIISNLTKLSRPINDSFIASSLLDSIPQSLSNSNSNINNNNNNNTSNNNNNIDEREVGTDGKTLIIAAEEGFLQAIDLRSKNMISQMNVVQSGEKSTRSVAFNACHVHKNYIIGGDHNGSIYFWDKRNLNSPFCRLQFTNSPIHHIKANSSNSKIANSIWVTSGDGCCFLLDLDKNQIITSLSGIDTDVVTSFNIVGNQAYLTSRDSIIRCYNNLLNI</sequence>
<accession>A0AAN7YNQ7</accession>
<reference evidence="7 8" key="1">
    <citation type="submission" date="2023-11" db="EMBL/GenBank/DDBJ databases">
        <title>Dfirmibasis_genome.</title>
        <authorList>
            <person name="Edelbroek B."/>
            <person name="Kjellin J."/>
            <person name="Jerlstrom-Hultqvist J."/>
            <person name="Soderbom F."/>
        </authorList>
    </citation>
    <scope>NUCLEOTIDE SEQUENCE [LARGE SCALE GENOMIC DNA]</scope>
    <source>
        <strain evidence="7 8">TNS-C-14</strain>
    </source>
</reference>
<dbReference type="Pfam" id="PF00400">
    <property type="entry name" value="WD40"/>
    <property type="match status" value="2"/>
</dbReference>
<keyword evidence="8" id="KW-1185">Reference proteome</keyword>
<dbReference type="PROSITE" id="PS00678">
    <property type="entry name" value="WD_REPEATS_1"/>
    <property type="match status" value="1"/>
</dbReference>
<protein>
    <recommendedName>
        <fullName evidence="9">Proteasomal ATPase-associated factor 1</fullName>
    </recommendedName>
</protein>
<evidence type="ECO:0000256" key="6">
    <source>
        <dbReference type="SAM" id="MobiDB-lite"/>
    </source>
</evidence>
<gene>
    <name evidence="7" type="ORF">RB653_003192</name>
</gene>
<dbReference type="InterPro" id="IPR051179">
    <property type="entry name" value="WD_repeat_multifunction"/>
</dbReference>
<evidence type="ECO:0000256" key="3">
    <source>
        <dbReference type="ARBA" id="ARBA00022942"/>
    </source>
</evidence>
<evidence type="ECO:0000256" key="5">
    <source>
        <dbReference type="PROSITE-ProRule" id="PRU00221"/>
    </source>
</evidence>
<dbReference type="PROSITE" id="PS50082">
    <property type="entry name" value="WD_REPEATS_2"/>
    <property type="match status" value="2"/>
</dbReference>
<dbReference type="SUPFAM" id="SSF50978">
    <property type="entry name" value="WD40 repeat-like"/>
    <property type="match status" value="1"/>
</dbReference>
<dbReference type="AlphaFoldDB" id="A0AAN7YNQ7"/>
<keyword evidence="2" id="KW-0677">Repeat</keyword>
<organism evidence="7 8">
    <name type="scientific">Dictyostelium firmibasis</name>
    <dbReference type="NCBI Taxonomy" id="79012"/>
    <lineage>
        <taxon>Eukaryota</taxon>
        <taxon>Amoebozoa</taxon>
        <taxon>Evosea</taxon>
        <taxon>Eumycetozoa</taxon>
        <taxon>Dictyostelia</taxon>
        <taxon>Dictyosteliales</taxon>
        <taxon>Dictyosteliaceae</taxon>
        <taxon>Dictyostelium</taxon>
    </lineage>
</organism>
<evidence type="ECO:0000256" key="2">
    <source>
        <dbReference type="ARBA" id="ARBA00022737"/>
    </source>
</evidence>
<dbReference type="Gene3D" id="2.130.10.10">
    <property type="entry name" value="YVTN repeat-like/Quinoprotein amine dehydrogenase"/>
    <property type="match status" value="2"/>
</dbReference>
<feature type="repeat" description="WD" evidence="5">
    <location>
        <begin position="141"/>
        <end position="182"/>
    </location>
</feature>
<dbReference type="EMBL" id="JAVFKY010000004">
    <property type="protein sequence ID" value="KAK5578239.1"/>
    <property type="molecule type" value="Genomic_DNA"/>
</dbReference>
<dbReference type="InterPro" id="IPR001680">
    <property type="entry name" value="WD40_rpt"/>
</dbReference>
<dbReference type="InterPro" id="IPR015943">
    <property type="entry name" value="WD40/YVTN_repeat-like_dom_sf"/>
</dbReference>
<dbReference type="InterPro" id="IPR019775">
    <property type="entry name" value="WD40_repeat_CS"/>
</dbReference>
<proteinExistence type="inferred from homology"/>
<comment type="caution">
    <text evidence="7">The sequence shown here is derived from an EMBL/GenBank/DDBJ whole genome shotgun (WGS) entry which is preliminary data.</text>
</comment>
<dbReference type="PANTHER" id="PTHR19857">
    <property type="entry name" value="MITOCHONDRIAL DIVISION PROTEIN 1-RELATED"/>
    <property type="match status" value="1"/>
</dbReference>
<evidence type="ECO:0000256" key="4">
    <source>
        <dbReference type="ARBA" id="ARBA00038321"/>
    </source>
</evidence>
<keyword evidence="1 5" id="KW-0853">WD repeat</keyword>
<evidence type="ECO:0000313" key="7">
    <source>
        <dbReference type="EMBL" id="KAK5578239.1"/>
    </source>
</evidence>
<feature type="repeat" description="WD" evidence="5">
    <location>
        <begin position="183"/>
        <end position="224"/>
    </location>
</feature>
<dbReference type="PROSITE" id="PS50294">
    <property type="entry name" value="WD_REPEATS_REGION"/>
    <property type="match status" value="2"/>
</dbReference>
<dbReference type="PANTHER" id="PTHR19857:SF19">
    <property type="entry name" value="26S PROTEASOME REGULATORY SUBUNIT RPN14"/>
    <property type="match status" value="1"/>
</dbReference>
<evidence type="ECO:0008006" key="9">
    <source>
        <dbReference type="Google" id="ProtNLM"/>
    </source>
</evidence>
<dbReference type="PRINTS" id="PR00320">
    <property type="entry name" value="GPROTEINBRPT"/>
</dbReference>
<feature type="region of interest" description="Disordered" evidence="6">
    <location>
        <begin position="252"/>
        <end position="274"/>
    </location>
</feature>
<comment type="similarity">
    <text evidence="4">Belongs to the WD repeat PAAF1/RPN14 family.</text>
</comment>
<dbReference type="GO" id="GO:0000502">
    <property type="term" value="C:proteasome complex"/>
    <property type="evidence" value="ECO:0007669"/>
    <property type="project" value="UniProtKB-KW"/>
</dbReference>
<evidence type="ECO:0000256" key="1">
    <source>
        <dbReference type="ARBA" id="ARBA00022574"/>
    </source>
</evidence>
<dbReference type="SMART" id="SM00320">
    <property type="entry name" value="WD40"/>
    <property type="match status" value="5"/>
</dbReference>
<name>A0AAN7YNQ7_9MYCE</name>
<keyword evidence="3" id="KW-0647">Proteasome</keyword>
<dbReference type="InterPro" id="IPR036322">
    <property type="entry name" value="WD40_repeat_dom_sf"/>
</dbReference>
<dbReference type="InterPro" id="IPR020472">
    <property type="entry name" value="WD40_PAC1"/>
</dbReference>
<feature type="compositionally biased region" description="Low complexity" evidence="6">
    <location>
        <begin position="252"/>
        <end position="270"/>
    </location>
</feature>
<evidence type="ECO:0000313" key="8">
    <source>
        <dbReference type="Proteomes" id="UP001344447"/>
    </source>
</evidence>
<dbReference type="Proteomes" id="UP001344447">
    <property type="component" value="Unassembled WGS sequence"/>
</dbReference>